<dbReference type="InterPro" id="IPR000953">
    <property type="entry name" value="Chromo/chromo_shadow_dom"/>
</dbReference>
<dbReference type="AlphaFoldDB" id="A0A9P7K2W0"/>
<sequence length="75" mass="8846">SMQHIHLVFHVIKLLPAVSDPIANWQRVPPPPPEIVNDEPYYKVEKVINSCMFLGKLQYHILWKNYGYKDASWEL</sequence>
<evidence type="ECO:0000256" key="1">
    <source>
        <dbReference type="SAM" id="SignalP"/>
    </source>
</evidence>
<dbReference type="InterPro" id="IPR016197">
    <property type="entry name" value="Chromo-like_dom_sf"/>
</dbReference>
<dbReference type="Proteomes" id="UP000775547">
    <property type="component" value="Unassembled WGS sequence"/>
</dbReference>
<evidence type="ECO:0000313" key="3">
    <source>
        <dbReference type="EMBL" id="KAG5633286.1"/>
    </source>
</evidence>
<accession>A0A9P7K2W0</accession>
<dbReference type="Pfam" id="PF00385">
    <property type="entry name" value="Chromo"/>
    <property type="match status" value="1"/>
</dbReference>
<feature type="domain" description="Chromo" evidence="2">
    <location>
        <begin position="42"/>
        <end position="75"/>
    </location>
</feature>
<keyword evidence="4" id="KW-1185">Reference proteome</keyword>
<reference evidence="3" key="2">
    <citation type="submission" date="2021-10" db="EMBL/GenBank/DDBJ databases">
        <title>Phylogenomics reveals ancestral predisposition of the termite-cultivated fungus Termitomyces towards a domesticated lifestyle.</title>
        <authorList>
            <person name="Auxier B."/>
            <person name="Grum-Grzhimaylo A."/>
            <person name="Cardenas M.E."/>
            <person name="Lodge J.D."/>
            <person name="Laessoe T."/>
            <person name="Pedersen O."/>
            <person name="Smith M.E."/>
            <person name="Kuyper T.W."/>
            <person name="Franco-Molano E.A."/>
            <person name="Baroni T.J."/>
            <person name="Aanen D.K."/>
        </authorList>
    </citation>
    <scope>NUCLEOTIDE SEQUENCE</scope>
    <source>
        <strain evidence="3">AP01</strain>
        <tissue evidence="3">Mycelium</tissue>
    </source>
</reference>
<dbReference type="EMBL" id="JABCKV010005914">
    <property type="protein sequence ID" value="KAG5633286.1"/>
    <property type="molecule type" value="Genomic_DNA"/>
</dbReference>
<name>A0A9P7K2W0_9AGAR</name>
<dbReference type="GO" id="GO:0006338">
    <property type="term" value="P:chromatin remodeling"/>
    <property type="evidence" value="ECO:0007669"/>
    <property type="project" value="UniProtKB-ARBA"/>
</dbReference>
<dbReference type="SUPFAM" id="SSF54160">
    <property type="entry name" value="Chromo domain-like"/>
    <property type="match status" value="1"/>
</dbReference>
<proteinExistence type="predicted"/>
<feature type="signal peptide" evidence="1">
    <location>
        <begin position="1"/>
        <end position="19"/>
    </location>
</feature>
<feature type="chain" id="PRO_5040235389" description="Chromo domain-containing protein" evidence="1">
    <location>
        <begin position="20"/>
        <end position="75"/>
    </location>
</feature>
<reference evidence="3" key="1">
    <citation type="submission" date="2020-07" db="EMBL/GenBank/DDBJ databases">
        <authorList>
            <person name="Nieuwenhuis M."/>
            <person name="Van De Peppel L.J.J."/>
        </authorList>
    </citation>
    <scope>NUCLEOTIDE SEQUENCE</scope>
    <source>
        <strain evidence="3">AP01</strain>
        <tissue evidence="3">Mycelium</tissue>
    </source>
</reference>
<dbReference type="OrthoDB" id="2273864at2759"/>
<gene>
    <name evidence="3" type="ORF">DXG03_007698</name>
</gene>
<dbReference type="CDD" id="cd00024">
    <property type="entry name" value="CD_CSD"/>
    <property type="match status" value="1"/>
</dbReference>
<dbReference type="PROSITE" id="PS50013">
    <property type="entry name" value="CHROMO_2"/>
    <property type="match status" value="1"/>
</dbReference>
<dbReference type="InterPro" id="IPR023780">
    <property type="entry name" value="Chromo_domain"/>
</dbReference>
<comment type="caution">
    <text evidence="3">The sequence shown here is derived from an EMBL/GenBank/DDBJ whole genome shotgun (WGS) entry which is preliminary data.</text>
</comment>
<feature type="non-terminal residue" evidence="3">
    <location>
        <position position="1"/>
    </location>
</feature>
<organism evidence="3 4">
    <name type="scientific">Asterophora parasitica</name>
    <dbReference type="NCBI Taxonomy" id="117018"/>
    <lineage>
        <taxon>Eukaryota</taxon>
        <taxon>Fungi</taxon>
        <taxon>Dikarya</taxon>
        <taxon>Basidiomycota</taxon>
        <taxon>Agaricomycotina</taxon>
        <taxon>Agaricomycetes</taxon>
        <taxon>Agaricomycetidae</taxon>
        <taxon>Agaricales</taxon>
        <taxon>Tricholomatineae</taxon>
        <taxon>Lyophyllaceae</taxon>
        <taxon>Asterophora</taxon>
    </lineage>
</organism>
<evidence type="ECO:0000259" key="2">
    <source>
        <dbReference type="PROSITE" id="PS50013"/>
    </source>
</evidence>
<dbReference type="Gene3D" id="2.40.50.40">
    <property type="match status" value="1"/>
</dbReference>
<keyword evidence="1" id="KW-0732">Signal</keyword>
<protein>
    <recommendedName>
        <fullName evidence="2">Chromo domain-containing protein</fullName>
    </recommendedName>
</protein>
<evidence type="ECO:0000313" key="4">
    <source>
        <dbReference type="Proteomes" id="UP000775547"/>
    </source>
</evidence>